<feature type="signal peptide" evidence="1">
    <location>
        <begin position="1"/>
        <end position="24"/>
    </location>
</feature>
<evidence type="ECO:0000313" key="3">
    <source>
        <dbReference type="Proteomes" id="UP000823865"/>
    </source>
</evidence>
<sequence length="118" mass="13598">MNVFKKSLLFVVSLLCVFMGYSCSEDTPDMSVVRVQVEANTDEPIRIYGMKDSSDRGVVIRKKFDQTFQLERNEGFSIEARCKDENTLIIIKVWVGGRLWVRTYGNKYLTTGYISLTH</sequence>
<evidence type="ECO:0008006" key="4">
    <source>
        <dbReference type="Google" id="ProtNLM"/>
    </source>
</evidence>
<proteinExistence type="predicted"/>
<name>A0A9E2L7A2_9BACT</name>
<keyword evidence="1" id="KW-0732">Signal</keyword>
<evidence type="ECO:0000256" key="1">
    <source>
        <dbReference type="SAM" id="SignalP"/>
    </source>
</evidence>
<dbReference type="PROSITE" id="PS51257">
    <property type="entry name" value="PROKAR_LIPOPROTEIN"/>
    <property type="match status" value="1"/>
</dbReference>
<dbReference type="Proteomes" id="UP000823865">
    <property type="component" value="Unassembled WGS sequence"/>
</dbReference>
<reference evidence="2" key="1">
    <citation type="journal article" date="2021" name="PeerJ">
        <title>Extensive microbial diversity within the chicken gut microbiome revealed by metagenomics and culture.</title>
        <authorList>
            <person name="Gilroy R."/>
            <person name="Ravi A."/>
            <person name="Getino M."/>
            <person name="Pursley I."/>
            <person name="Horton D.L."/>
            <person name="Alikhan N.F."/>
            <person name="Baker D."/>
            <person name="Gharbi K."/>
            <person name="Hall N."/>
            <person name="Watson M."/>
            <person name="Adriaenssens E.M."/>
            <person name="Foster-Nyarko E."/>
            <person name="Jarju S."/>
            <person name="Secka A."/>
            <person name="Antonio M."/>
            <person name="Oren A."/>
            <person name="Chaudhuri R.R."/>
            <person name="La Ragione R."/>
            <person name="Hildebrand F."/>
            <person name="Pallen M.J."/>
        </authorList>
    </citation>
    <scope>NUCLEOTIDE SEQUENCE</scope>
    <source>
        <strain evidence="2">G3-2149</strain>
    </source>
</reference>
<accession>A0A9E2L7A2</accession>
<dbReference type="AlphaFoldDB" id="A0A9E2L7A2"/>
<evidence type="ECO:0000313" key="2">
    <source>
        <dbReference type="EMBL" id="MBU3854245.1"/>
    </source>
</evidence>
<dbReference type="EMBL" id="JAHLFU010000219">
    <property type="protein sequence ID" value="MBU3854245.1"/>
    <property type="molecule type" value="Genomic_DNA"/>
</dbReference>
<feature type="chain" id="PRO_5039460134" description="Lipoprotein" evidence="1">
    <location>
        <begin position="25"/>
        <end position="118"/>
    </location>
</feature>
<comment type="caution">
    <text evidence="2">The sequence shown here is derived from an EMBL/GenBank/DDBJ whole genome shotgun (WGS) entry which is preliminary data.</text>
</comment>
<reference evidence="2" key="2">
    <citation type="submission" date="2021-04" db="EMBL/GenBank/DDBJ databases">
        <authorList>
            <person name="Gilroy R."/>
        </authorList>
    </citation>
    <scope>NUCLEOTIDE SEQUENCE</scope>
    <source>
        <strain evidence="2">G3-2149</strain>
    </source>
</reference>
<gene>
    <name evidence="2" type="ORF">H9789_10620</name>
</gene>
<protein>
    <recommendedName>
        <fullName evidence="4">Lipoprotein</fullName>
    </recommendedName>
</protein>
<organism evidence="2 3">
    <name type="scientific">Candidatus Paraprevotella stercoravium</name>
    <dbReference type="NCBI Taxonomy" id="2838725"/>
    <lineage>
        <taxon>Bacteria</taxon>
        <taxon>Pseudomonadati</taxon>
        <taxon>Bacteroidota</taxon>
        <taxon>Bacteroidia</taxon>
        <taxon>Bacteroidales</taxon>
        <taxon>Prevotellaceae</taxon>
        <taxon>Paraprevotella</taxon>
    </lineage>
</organism>